<keyword evidence="2" id="KW-1185">Reference proteome</keyword>
<proteinExistence type="predicted"/>
<protein>
    <recommendedName>
        <fullName evidence="3">DUF934 domain-containing protein</fullName>
    </recommendedName>
</protein>
<dbReference type="AlphaFoldDB" id="A0A066UPE6"/>
<evidence type="ECO:0000313" key="1">
    <source>
        <dbReference type="EMBL" id="KDN26073.1"/>
    </source>
</evidence>
<evidence type="ECO:0008006" key="3">
    <source>
        <dbReference type="Google" id="ProtNLM"/>
    </source>
</evidence>
<organism evidence="1 2">
    <name type="scientific">Moraxella bovoculi 237</name>
    <dbReference type="NCBI Taxonomy" id="743974"/>
    <lineage>
        <taxon>Bacteria</taxon>
        <taxon>Pseudomonadati</taxon>
        <taxon>Pseudomonadota</taxon>
        <taxon>Gammaproteobacteria</taxon>
        <taxon>Moraxellales</taxon>
        <taxon>Moraxellaceae</taxon>
        <taxon>Moraxella</taxon>
    </lineage>
</organism>
<dbReference type="RefSeq" id="WP_052585252.1">
    <property type="nucleotide sequence ID" value="NZ_AOMT01000005.1"/>
</dbReference>
<dbReference type="OrthoDB" id="6648777at2"/>
<accession>A0A066UPE6</accession>
<gene>
    <name evidence="1" type="ORF">MBO_02750</name>
</gene>
<name>A0A066UPE6_9GAMM</name>
<evidence type="ECO:0000313" key="2">
    <source>
        <dbReference type="Proteomes" id="UP000035860"/>
    </source>
</evidence>
<comment type="caution">
    <text evidence="1">The sequence shown here is derived from an EMBL/GenBank/DDBJ whole genome shotgun (WGS) entry which is preliminary data.</text>
</comment>
<dbReference type="Pfam" id="PF06073">
    <property type="entry name" value="DUF934"/>
    <property type="match status" value="1"/>
</dbReference>
<dbReference type="InterPro" id="IPR008318">
    <property type="entry name" value="UCP030820"/>
</dbReference>
<dbReference type="EMBL" id="AOMT01000005">
    <property type="protein sequence ID" value="KDN26073.1"/>
    <property type="molecule type" value="Genomic_DNA"/>
</dbReference>
<reference evidence="1 2" key="1">
    <citation type="journal article" date="2014" name="Genome Announc.">
        <title>Draft Genome Sequence of Moraxella bovoculi Strain 237T (ATCC BAA-1259T) Isolated from a Calf with Infectious Bovine Keratoconjunctivitis.</title>
        <authorList>
            <person name="Calcutt M.J."/>
            <person name="Foecking M.F."/>
            <person name="Martin N.T."/>
            <person name="Mhlanga-Mutangadura T."/>
            <person name="Reilly T.J."/>
        </authorList>
    </citation>
    <scope>NUCLEOTIDE SEQUENCE [LARGE SCALE GENOMIC DNA]</scope>
    <source>
        <strain evidence="1 2">237</strain>
    </source>
</reference>
<dbReference type="Proteomes" id="UP000035860">
    <property type="component" value="Unassembled WGS sequence"/>
</dbReference>
<dbReference type="eggNOG" id="COG3749">
    <property type="taxonomic scope" value="Bacteria"/>
</dbReference>
<sequence>MSVLTTIIGVDSHANVHESTAKFFLISSSADEPNYAGLDLGKINERGDGNSTLLSTPTDFRDTRGLLVTADNTIKEIESVLDEALINLFVVYVADFKDGRVFSLVRQLRQLREHAEIIIAGEFGLDQASYFYKSGANAFAVRPELVTTLKTTLHDLKTAHAGTASDALPMFR</sequence>